<dbReference type="Pfam" id="PF20098">
    <property type="entry name" value="DUF6488"/>
    <property type="match status" value="1"/>
</dbReference>
<protein>
    <recommendedName>
        <fullName evidence="4">Lipoprotein</fullName>
    </recommendedName>
</protein>
<sequence>MSKTIITAVMAISLSLNSQAFAGTGHSHSHGVAEPASKVQLIQQAANVKQQLIRSKQISSEWGVAKGSAPQKRSTSNGDAWVVVFSSPKTADQSKSKLFVFVDEFGNPIGANHTGEL</sequence>
<proteinExistence type="predicted"/>
<organism evidence="2 3">
    <name type="scientific">Paraperlucidibaca baekdonensis</name>
    <dbReference type="NCBI Taxonomy" id="748120"/>
    <lineage>
        <taxon>Bacteria</taxon>
        <taxon>Pseudomonadati</taxon>
        <taxon>Pseudomonadota</taxon>
        <taxon>Gammaproteobacteria</taxon>
        <taxon>Moraxellales</taxon>
        <taxon>Moraxellaceae</taxon>
        <taxon>Paraperlucidibaca</taxon>
    </lineage>
</organism>
<feature type="signal peptide" evidence="1">
    <location>
        <begin position="1"/>
        <end position="22"/>
    </location>
</feature>
<reference evidence="2 3" key="1">
    <citation type="submission" date="2018-08" db="EMBL/GenBank/DDBJ databases">
        <title>Genomic Encyclopedia of Type Strains, Phase IV (KMG-IV): sequencing the most valuable type-strain genomes for metagenomic binning, comparative biology and taxonomic classification.</title>
        <authorList>
            <person name="Goeker M."/>
        </authorList>
    </citation>
    <scope>NUCLEOTIDE SEQUENCE [LARGE SCALE GENOMIC DNA]</scope>
    <source>
        <strain evidence="2 3">DSM 26022</strain>
    </source>
</reference>
<dbReference type="AlphaFoldDB" id="A0A3E0GZX5"/>
<dbReference type="RefSeq" id="WP_147300296.1">
    <property type="nucleotide sequence ID" value="NZ_QUNR01000005.1"/>
</dbReference>
<evidence type="ECO:0000313" key="3">
    <source>
        <dbReference type="Proteomes" id="UP000256774"/>
    </source>
</evidence>
<evidence type="ECO:0000256" key="1">
    <source>
        <dbReference type="SAM" id="SignalP"/>
    </source>
</evidence>
<evidence type="ECO:0000313" key="2">
    <source>
        <dbReference type="EMBL" id="REH36118.1"/>
    </source>
</evidence>
<dbReference type="OrthoDB" id="6196144at2"/>
<accession>A0A3E0GZX5</accession>
<evidence type="ECO:0008006" key="4">
    <source>
        <dbReference type="Google" id="ProtNLM"/>
    </source>
</evidence>
<gene>
    <name evidence="2" type="ORF">DFR26_2164</name>
</gene>
<keyword evidence="1" id="KW-0732">Signal</keyword>
<dbReference type="Proteomes" id="UP000256774">
    <property type="component" value="Unassembled WGS sequence"/>
</dbReference>
<dbReference type="InterPro" id="IPR045503">
    <property type="entry name" value="DUF6488"/>
</dbReference>
<keyword evidence="3" id="KW-1185">Reference proteome</keyword>
<feature type="chain" id="PRO_5017567922" description="Lipoprotein" evidence="1">
    <location>
        <begin position="23"/>
        <end position="117"/>
    </location>
</feature>
<name>A0A3E0GZX5_9GAMM</name>
<dbReference type="EMBL" id="QUNR01000005">
    <property type="protein sequence ID" value="REH36118.1"/>
    <property type="molecule type" value="Genomic_DNA"/>
</dbReference>
<comment type="caution">
    <text evidence="2">The sequence shown here is derived from an EMBL/GenBank/DDBJ whole genome shotgun (WGS) entry which is preliminary data.</text>
</comment>